<accession>A0A084ANZ4</accession>
<evidence type="ECO:0000256" key="1">
    <source>
        <dbReference type="ARBA" id="ARBA00009986"/>
    </source>
</evidence>
<evidence type="ECO:0000313" key="7">
    <source>
        <dbReference type="Proteomes" id="UP000028045"/>
    </source>
</evidence>
<dbReference type="InterPro" id="IPR016162">
    <property type="entry name" value="Ald_DH_N"/>
</dbReference>
<dbReference type="FunFam" id="3.40.309.10:FF:000002">
    <property type="entry name" value="Methylmalonate-semialdehyde dehydrogenase (Acylating)"/>
    <property type="match status" value="1"/>
</dbReference>
<dbReference type="PANTHER" id="PTHR43866:SF3">
    <property type="entry name" value="METHYLMALONATE-SEMIALDEHYDE DEHYDROGENASE [ACYLATING], MITOCHONDRIAL"/>
    <property type="match status" value="1"/>
</dbReference>
<gene>
    <name evidence="6" type="ORF">S7711_04705</name>
</gene>
<sequence length="534" mass="57358">MSSPSLALGDIQPDFSFADASPSIADQYSVSASSMLLGSPDNSGFYGDGLTTTANNLINNVLIRSKTRVWTRVYDPATQNFLTRVPDSTLPEVQQAVAAASQAQPAWAAIPSHQRRAKLFDLVNAIQHNRSKILTCLVTEVGKTMQDAESEYDRGIDSLLAATGTGHEVRGNYWSSHSNDTWTVHEPLGVCVSVTPFNFPFLIPLWSIPIAVLTGNTVILKPSEKTPSTSMILAECFLNAGFPPGVFNVIHGGANAVAALLSQPPVMAIHYVGSEIGGERVYEHAKANRKRVQVECGGKNHAVVMPDASKTATLYALAGSAFGTAGQRCMASSVVLFVGPSIEWLPELVEVASSLVVGCGIDPSVTMGPLITRASKDRVVAMINEAEQDGAHVLLDGRNCSVDGYPNGNFLGPTIITRVEPFMQCYQEEIFGPVLLCVQVATLHDAIEWVNDNRYGNGCTLFTSSPSSAKTFQDQVNVGQIGINVPVLAPSGSIPRTTNKDSFLGDMRGMGASQWQFYTKTKTITSLWHPPEHM</sequence>
<dbReference type="PANTHER" id="PTHR43866">
    <property type="entry name" value="MALONATE-SEMIALDEHYDE DEHYDROGENASE"/>
    <property type="match status" value="1"/>
</dbReference>
<dbReference type="SUPFAM" id="SSF53720">
    <property type="entry name" value="ALDH-like"/>
    <property type="match status" value="1"/>
</dbReference>
<keyword evidence="4" id="KW-0520">NAD</keyword>
<dbReference type="InterPro" id="IPR016161">
    <property type="entry name" value="Ald_DH/histidinol_DH"/>
</dbReference>
<dbReference type="EC" id="1.2.1.27" evidence="2"/>
<dbReference type="Gene3D" id="3.40.605.10">
    <property type="entry name" value="Aldehyde Dehydrogenase, Chain A, domain 1"/>
    <property type="match status" value="1"/>
</dbReference>
<dbReference type="OrthoDB" id="310895at2759"/>
<evidence type="ECO:0000259" key="5">
    <source>
        <dbReference type="Pfam" id="PF00171"/>
    </source>
</evidence>
<dbReference type="Pfam" id="PF00171">
    <property type="entry name" value="Aldedh"/>
    <property type="match status" value="1"/>
</dbReference>
<feature type="domain" description="Aldehyde dehydrogenase" evidence="5">
    <location>
        <begin position="71"/>
        <end position="524"/>
    </location>
</feature>
<dbReference type="Gene3D" id="3.40.309.10">
    <property type="entry name" value="Aldehyde Dehydrogenase, Chain A, domain 2"/>
    <property type="match status" value="1"/>
</dbReference>
<evidence type="ECO:0000256" key="2">
    <source>
        <dbReference type="ARBA" id="ARBA00013048"/>
    </source>
</evidence>
<organism evidence="6 7">
    <name type="scientific">Stachybotrys chartarum (strain CBS 109288 / IBT 7711)</name>
    <name type="common">Toxic black mold</name>
    <name type="synonym">Stilbospora chartarum</name>
    <dbReference type="NCBI Taxonomy" id="1280523"/>
    <lineage>
        <taxon>Eukaryota</taxon>
        <taxon>Fungi</taxon>
        <taxon>Dikarya</taxon>
        <taxon>Ascomycota</taxon>
        <taxon>Pezizomycotina</taxon>
        <taxon>Sordariomycetes</taxon>
        <taxon>Hypocreomycetidae</taxon>
        <taxon>Hypocreales</taxon>
        <taxon>Stachybotryaceae</taxon>
        <taxon>Stachybotrys</taxon>
    </lineage>
</organism>
<dbReference type="InterPro" id="IPR016160">
    <property type="entry name" value="Ald_DH_CS_CYS"/>
</dbReference>
<proteinExistence type="inferred from homology"/>
<keyword evidence="3" id="KW-0560">Oxidoreductase</keyword>
<dbReference type="NCBIfam" id="TIGR01722">
    <property type="entry name" value="MMSDH"/>
    <property type="match status" value="1"/>
</dbReference>
<dbReference type="GO" id="GO:0004491">
    <property type="term" value="F:methylmalonate-semialdehyde dehydrogenase (acylating, NAD) activity"/>
    <property type="evidence" value="ECO:0007669"/>
    <property type="project" value="UniProtKB-EC"/>
</dbReference>
<dbReference type="PROSITE" id="PS00070">
    <property type="entry name" value="ALDEHYDE_DEHYDR_CYS"/>
    <property type="match status" value="1"/>
</dbReference>
<evidence type="ECO:0000256" key="4">
    <source>
        <dbReference type="ARBA" id="ARBA00023027"/>
    </source>
</evidence>
<dbReference type="InterPro" id="IPR015590">
    <property type="entry name" value="Aldehyde_DH_dom"/>
</dbReference>
<dbReference type="HOGENOM" id="CLU_005391_1_10_1"/>
<dbReference type="GO" id="GO:0005739">
    <property type="term" value="C:mitochondrion"/>
    <property type="evidence" value="ECO:0007669"/>
    <property type="project" value="TreeGrafter"/>
</dbReference>
<dbReference type="InterPro" id="IPR010061">
    <property type="entry name" value="MeMal-semiAld_DH"/>
</dbReference>
<dbReference type="AlphaFoldDB" id="A0A084ANZ4"/>
<name>A0A084ANZ4_STACB</name>
<protein>
    <recommendedName>
        <fullName evidence="2">methylmalonate-semialdehyde dehydrogenase (CoA acylating)</fullName>
        <ecNumber evidence="2">1.2.1.27</ecNumber>
    </recommendedName>
</protein>
<dbReference type="EMBL" id="KL648635">
    <property type="protein sequence ID" value="KEY67023.1"/>
    <property type="molecule type" value="Genomic_DNA"/>
</dbReference>
<dbReference type="Proteomes" id="UP000028045">
    <property type="component" value="Unassembled WGS sequence"/>
</dbReference>
<dbReference type="GO" id="GO:0006574">
    <property type="term" value="P:L-valine catabolic process"/>
    <property type="evidence" value="ECO:0007669"/>
    <property type="project" value="TreeGrafter"/>
</dbReference>
<dbReference type="GO" id="GO:0006210">
    <property type="term" value="P:thymine catabolic process"/>
    <property type="evidence" value="ECO:0007669"/>
    <property type="project" value="TreeGrafter"/>
</dbReference>
<evidence type="ECO:0000256" key="3">
    <source>
        <dbReference type="ARBA" id="ARBA00023002"/>
    </source>
</evidence>
<dbReference type="InterPro" id="IPR016163">
    <property type="entry name" value="Ald_DH_C"/>
</dbReference>
<comment type="similarity">
    <text evidence="1">Belongs to the aldehyde dehydrogenase family.</text>
</comment>
<reference evidence="6 7" key="1">
    <citation type="journal article" date="2014" name="BMC Genomics">
        <title>Comparative genome sequencing reveals chemotype-specific gene clusters in the toxigenic black mold Stachybotrys.</title>
        <authorList>
            <person name="Semeiks J."/>
            <person name="Borek D."/>
            <person name="Otwinowski Z."/>
            <person name="Grishin N.V."/>
        </authorList>
    </citation>
    <scope>NUCLEOTIDE SEQUENCE [LARGE SCALE GENOMIC DNA]</scope>
    <source>
        <strain evidence="7">CBS 109288 / IBT 7711</strain>
    </source>
</reference>
<keyword evidence="7" id="KW-1185">Reference proteome</keyword>
<evidence type="ECO:0000313" key="6">
    <source>
        <dbReference type="EMBL" id="KEY67023.1"/>
    </source>
</evidence>